<dbReference type="EMBL" id="CABITT030000008">
    <property type="protein sequence ID" value="VVB15015.1"/>
    <property type="molecule type" value="Genomic_DNA"/>
</dbReference>
<keyword evidence="1" id="KW-1133">Transmembrane helix</keyword>
<organism evidence="2 3">
    <name type="scientific">Arabis nemorensis</name>
    <dbReference type="NCBI Taxonomy" id="586526"/>
    <lineage>
        <taxon>Eukaryota</taxon>
        <taxon>Viridiplantae</taxon>
        <taxon>Streptophyta</taxon>
        <taxon>Embryophyta</taxon>
        <taxon>Tracheophyta</taxon>
        <taxon>Spermatophyta</taxon>
        <taxon>Magnoliopsida</taxon>
        <taxon>eudicotyledons</taxon>
        <taxon>Gunneridae</taxon>
        <taxon>Pentapetalae</taxon>
        <taxon>rosids</taxon>
        <taxon>malvids</taxon>
        <taxon>Brassicales</taxon>
        <taxon>Brassicaceae</taxon>
        <taxon>Arabideae</taxon>
        <taxon>Arabis</taxon>
    </lineage>
</organism>
<feature type="transmembrane region" description="Helical" evidence="1">
    <location>
        <begin position="32"/>
        <end position="51"/>
    </location>
</feature>
<keyword evidence="1" id="KW-0472">Membrane</keyword>
<keyword evidence="3" id="KW-1185">Reference proteome</keyword>
<dbReference type="AlphaFoldDB" id="A0A565CMV7"/>
<evidence type="ECO:0000313" key="2">
    <source>
        <dbReference type="EMBL" id="VVB15015.1"/>
    </source>
</evidence>
<dbReference type="OrthoDB" id="10613180at2759"/>
<evidence type="ECO:0000313" key="3">
    <source>
        <dbReference type="Proteomes" id="UP000489600"/>
    </source>
</evidence>
<comment type="caution">
    <text evidence="2">The sequence shown here is derived from an EMBL/GenBank/DDBJ whole genome shotgun (WGS) entry which is preliminary data.</text>
</comment>
<protein>
    <submittedName>
        <fullName evidence="2">Uncharacterized protein</fullName>
    </submittedName>
</protein>
<sequence length="119" mass="13111">MVGKCPLANTLHSPLVRSFFVPVPKPILNTGAFNWSVTIGAGGLAAGLLSWPSKDVRIQHLVYTDFVLALVGYLAYQRPLWLAYVFIAALLLLNTFLFHGLLGLDFPEPEEEDEDESPV</sequence>
<dbReference type="Proteomes" id="UP000489600">
    <property type="component" value="Unassembled WGS sequence"/>
</dbReference>
<evidence type="ECO:0000256" key="1">
    <source>
        <dbReference type="SAM" id="Phobius"/>
    </source>
</evidence>
<gene>
    <name evidence="2" type="ORF">ANE_LOCUS25459</name>
</gene>
<reference evidence="2" key="1">
    <citation type="submission" date="2019-07" db="EMBL/GenBank/DDBJ databases">
        <authorList>
            <person name="Dittberner H."/>
        </authorList>
    </citation>
    <scope>NUCLEOTIDE SEQUENCE [LARGE SCALE GENOMIC DNA]</scope>
</reference>
<name>A0A565CMV7_9BRAS</name>
<proteinExistence type="predicted"/>
<keyword evidence="1" id="KW-0812">Transmembrane</keyword>
<accession>A0A565CMV7</accession>
<feature type="transmembrane region" description="Helical" evidence="1">
    <location>
        <begin position="82"/>
        <end position="102"/>
    </location>
</feature>